<evidence type="ECO:0000256" key="12">
    <source>
        <dbReference type="ARBA" id="ARBA00022848"/>
    </source>
</evidence>
<evidence type="ECO:0000256" key="33">
    <source>
        <dbReference type="ARBA" id="ARBA00051527"/>
    </source>
</evidence>
<evidence type="ECO:0000256" key="41">
    <source>
        <dbReference type="ARBA" id="ARBA00066440"/>
    </source>
</evidence>
<evidence type="ECO:0000256" key="34">
    <source>
        <dbReference type="ARBA" id="ARBA00051606"/>
    </source>
</evidence>
<dbReference type="GO" id="GO:0005789">
    <property type="term" value="C:endoplasmic reticulum membrane"/>
    <property type="evidence" value="ECO:0007669"/>
    <property type="project" value="UniProtKB-SubCell"/>
</dbReference>
<dbReference type="GO" id="GO:0030425">
    <property type="term" value="C:dendrite"/>
    <property type="evidence" value="ECO:0007669"/>
    <property type="project" value="UniProtKB-SubCell"/>
</dbReference>
<evidence type="ECO:0000256" key="8">
    <source>
        <dbReference type="ARBA" id="ARBA00022617"/>
    </source>
</evidence>
<keyword evidence="9 48" id="KW-0812">Transmembrane</keyword>
<evidence type="ECO:0000256" key="37">
    <source>
        <dbReference type="ARBA" id="ARBA00051817"/>
    </source>
</evidence>
<evidence type="ECO:0000256" key="21">
    <source>
        <dbReference type="ARBA" id="ARBA00023221"/>
    </source>
</evidence>
<organism evidence="49 50">
    <name type="scientific">Oncorhynchus kisutch</name>
    <name type="common">Coho salmon</name>
    <name type="synonym">Salmo kisutch</name>
    <dbReference type="NCBI Taxonomy" id="8019"/>
    <lineage>
        <taxon>Eukaryota</taxon>
        <taxon>Metazoa</taxon>
        <taxon>Chordata</taxon>
        <taxon>Craniata</taxon>
        <taxon>Vertebrata</taxon>
        <taxon>Euteleostomi</taxon>
        <taxon>Actinopterygii</taxon>
        <taxon>Neopterygii</taxon>
        <taxon>Teleostei</taxon>
        <taxon>Protacanthopterygii</taxon>
        <taxon>Salmoniformes</taxon>
        <taxon>Salmonidae</taxon>
        <taxon>Salmoninae</taxon>
        <taxon>Oncorhynchus</taxon>
    </lineage>
</organism>
<evidence type="ECO:0000256" key="39">
    <source>
        <dbReference type="ARBA" id="ARBA00052870"/>
    </source>
</evidence>
<dbReference type="AlphaFoldDB" id="A0A8C7JRK8"/>
<keyword evidence="14 47" id="KW-0560">Oxidoreductase</keyword>
<comment type="similarity">
    <text evidence="6 47">Belongs to the cytochrome P450 family.</text>
</comment>
<keyword evidence="8 46" id="KW-0349">Heme</keyword>
<keyword evidence="19 48" id="KW-0472">Membrane</keyword>
<dbReference type="Proteomes" id="UP000694557">
    <property type="component" value="Unassembled WGS sequence"/>
</dbReference>
<comment type="pathway">
    <text evidence="5">Lipid metabolism; C21-steroid hormone metabolism.</text>
</comment>
<feature type="binding site" description="axial binding residue" evidence="46">
    <location>
        <position position="435"/>
    </location>
    <ligand>
        <name>heme</name>
        <dbReference type="ChEBI" id="CHEBI:30413"/>
    </ligand>
    <ligandPart>
        <name>Fe</name>
        <dbReference type="ChEBI" id="CHEBI:18248"/>
    </ligandPart>
</feature>
<comment type="catalytic activity">
    <reaction evidence="33">
        <text>4beta-hydroxycholesterol + reduced [NADPH--hemoprotein reductase] + O2 = 4beta,24S-dihydroxycholesterol + oxidized [NADPH--hemoprotein reductase] + H2O + H(+)</text>
        <dbReference type="Rhea" id="RHEA:46392"/>
        <dbReference type="Rhea" id="RHEA-COMP:11964"/>
        <dbReference type="Rhea" id="RHEA-COMP:11965"/>
        <dbReference type="ChEBI" id="CHEBI:15377"/>
        <dbReference type="ChEBI" id="CHEBI:15378"/>
        <dbReference type="ChEBI" id="CHEBI:15379"/>
        <dbReference type="ChEBI" id="CHEBI:57618"/>
        <dbReference type="ChEBI" id="CHEBI:58210"/>
        <dbReference type="ChEBI" id="CHEBI:85778"/>
        <dbReference type="ChEBI" id="CHEBI:86087"/>
    </reaction>
    <physiologicalReaction direction="left-to-right" evidence="33">
        <dbReference type="Rhea" id="RHEA:46393"/>
    </physiologicalReaction>
</comment>
<keyword evidence="10 46" id="KW-0479">Metal-binding</keyword>
<evidence type="ECO:0000256" key="4">
    <source>
        <dbReference type="ARBA" id="ARBA00004389"/>
    </source>
</evidence>
<evidence type="ECO:0000256" key="23">
    <source>
        <dbReference type="ARBA" id="ARBA00034106"/>
    </source>
</evidence>
<dbReference type="SUPFAM" id="SSF48264">
    <property type="entry name" value="Cytochrome P450"/>
    <property type="match status" value="1"/>
</dbReference>
<evidence type="ECO:0000256" key="48">
    <source>
        <dbReference type="SAM" id="Phobius"/>
    </source>
</evidence>
<proteinExistence type="inferred from homology"/>
<dbReference type="GO" id="GO:0020037">
    <property type="term" value="F:heme binding"/>
    <property type="evidence" value="ECO:0007669"/>
    <property type="project" value="InterPro"/>
</dbReference>
<comment type="cofactor">
    <cofactor evidence="1 46">
        <name>heme</name>
        <dbReference type="ChEBI" id="CHEBI:30413"/>
    </cofactor>
</comment>
<comment type="catalytic activity">
    <reaction evidence="32">
        <text>testosterone + reduced [NADPH--hemoprotein reductase] + O2 = 6beta,17beta-dihydroxyandrost-4-en-3-one + oxidized [NADPH--hemoprotein reductase] + H2O + H(+)</text>
        <dbReference type="Rhea" id="RHEA:46296"/>
        <dbReference type="Rhea" id="RHEA-COMP:11964"/>
        <dbReference type="Rhea" id="RHEA-COMP:11965"/>
        <dbReference type="ChEBI" id="CHEBI:15377"/>
        <dbReference type="ChEBI" id="CHEBI:15378"/>
        <dbReference type="ChEBI" id="CHEBI:15379"/>
        <dbReference type="ChEBI" id="CHEBI:17347"/>
        <dbReference type="ChEBI" id="CHEBI:34477"/>
        <dbReference type="ChEBI" id="CHEBI:57618"/>
        <dbReference type="ChEBI" id="CHEBI:58210"/>
    </reaction>
    <physiologicalReaction direction="left-to-right" evidence="32">
        <dbReference type="Rhea" id="RHEA:46297"/>
    </physiologicalReaction>
</comment>
<keyword evidence="11" id="KW-0256">Endoplasmic reticulum</keyword>
<dbReference type="Pfam" id="PF00067">
    <property type="entry name" value="p450"/>
    <property type="match status" value="1"/>
</dbReference>
<evidence type="ECO:0000256" key="42">
    <source>
        <dbReference type="ARBA" id="ARBA00068948"/>
    </source>
</evidence>
<evidence type="ECO:0000256" key="29">
    <source>
        <dbReference type="ARBA" id="ARBA00050696"/>
    </source>
</evidence>
<evidence type="ECO:0000256" key="14">
    <source>
        <dbReference type="ARBA" id="ARBA00023002"/>
    </source>
</evidence>
<dbReference type="Gene3D" id="1.10.630.10">
    <property type="entry name" value="Cytochrome P450"/>
    <property type="match status" value="1"/>
</dbReference>
<evidence type="ECO:0000256" key="11">
    <source>
        <dbReference type="ARBA" id="ARBA00022824"/>
    </source>
</evidence>
<keyword evidence="22" id="KW-0966">Cell projection</keyword>
<evidence type="ECO:0000256" key="20">
    <source>
        <dbReference type="ARBA" id="ARBA00023166"/>
    </source>
</evidence>
<keyword evidence="50" id="KW-1185">Reference proteome</keyword>
<dbReference type="EC" id="1.14.14.25" evidence="41"/>
<keyword evidence="12" id="KW-0492">Microsome</keyword>
<comment type="catalytic activity">
    <reaction evidence="36">
        <text>(24S)-hydroxycholesterol + reduced [NADPH--hemoprotein reductase] + O2 = (24S,25R)-24,26-dihydroxycholesterol + oxidized [NADPH--hemoprotein reductase] + H2O + H(+)</text>
        <dbReference type="Rhea" id="RHEA:46388"/>
        <dbReference type="Rhea" id="RHEA-COMP:11964"/>
        <dbReference type="Rhea" id="RHEA-COMP:11965"/>
        <dbReference type="ChEBI" id="CHEBI:15377"/>
        <dbReference type="ChEBI" id="CHEBI:15378"/>
        <dbReference type="ChEBI" id="CHEBI:15379"/>
        <dbReference type="ChEBI" id="CHEBI:34310"/>
        <dbReference type="ChEBI" id="CHEBI:57618"/>
        <dbReference type="ChEBI" id="CHEBI:58210"/>
        <dbReference type="ChEBI" id="CHEBI:86165"/>
    </reaction>
    <physiologicalReaction direction="left-to-right" evidence="36">
        <dbReference type="Rhea" id="RHEA:46389"/>
    </physiologicalReaction>
</comment>
<comment type="catalytic activity">
    <reaction evidence="26">
        <text>desmosterol + reduced [NADPH--hemoprotein reductase] + O2 = (24Z),26-hydroxydesmosterol + oxidized [NADPH--hemoprotein reductase] + H2O + H(+)</text>
        <dbReference type="Rhea" id="RHEA:53236"/>
        <dbReference type="Rhea" id="RHEA-COMP:11964"/>
        <dbReference type="Rhea" id="RHEA-COMP:11965"/>
        <dbReference type="ChEBI" id="CHEBI:15377"/>
        <dbReference type="ChEBI" id="CHEBI:15378"/>
        <dbReference type="ChEBI" id="CHEBI:15379"/>
        <dbReference type="ChEBI" id="CHEBI:17737"/>
        <dbReference type="ChEBI" id="CHEBI:57618"/>
        <dbReference type="ChEBI" id="CHEBI:58210"/>
        <dbReference type="ChEBI" id="CHEBI:137053"/>
    </reaction>
    <physiologicalReaction direction="left-to-right" evidence="26">
        <dbReference type="Rhea" id="RHEA:53237"/>
    </physiologicalReaction>
</comment>
<evidence type="ECO:0000256" key="35">
    <source>
        <dbReference type="ARBA" id="ARBA00051748"/>
    </source>
</evidence>
<evidence type="ECO:0000256" key="40">
    <source>
        <dbReference type="ARBA" id="ARBA00054645"/>
    </source>
</evidence>
<dbReference type="InterPro" id="IPR001128">
    <property type="entry name" value="Cyt_P450"/>
</dbReference>
<comment type="subcellular location">
    <subcellularLocation>
        <location evidence="3">Cell projection</location>
        <location evidence="3">Dendrite</location>
    </subcellularLocation>
    <subcellularLocation>
        <location evidence="4">Endoplasmic reticulum membrane</location>
        <topology evidence="4">Single-pass membrane protein</topology>
    </subcellularLocation>
    <subcellularLocation>
        <location evidence="2">Microsome membrane</location>
        <topology evidence="2">Single-pass membrane protein</topology>
    </subcellularLocation>
    <subcellularLocation>
        <location evidence="24">Postsynapse</location>
    </subcellularLocation>
    <subcellularLocation>
        <location evidence="23">Presynapse</location>
    </subcellularLocation>
</comment>
<evidence type="ECO:0000256" key="36">
    <source>
        <dbReference type="ARBA" id="ARBA00051763"/>
    </source>
</evidence>
<evidence type="ECO:0000256" key="3">
    <source>
        <dbReference type="ARBA" id="ARBA00004279"/>
    </source>
</evidence>
<keyword evidence="13 48" id="KW-1133">Transmembrane helix</keyword>
<comment type="catalytic activity">
    <reaction evidence="29">
        <text>7-dehydrocholesterol + reduced [NADPH--hemoprotein reductase] + O2 = cholesta-5,7-dien-3beta,25-diol + oxidized [NADPH--hemoprotein reductase] + H2O + H(+)</text>
        <dbReference type="Rhea" id="RHEA:53240"/>
        <dbReference type="Rhea" id="RHEA-COMP:11964"/>
        <dbReference type="Rhea" id="RHEA-COMP:11965"/>
        <dbReference type="ChEBI" id="CHEBI:15377"/>
        <dbReference type="ChEBI" id="CHEBI:15378"/>
        <dbReference type="ChEBI" id="CHEBI:15379"/>
        <dbReference type="ChEBI" id="CHEBI:17759"/>
        <dbReference type="ChEBI" id="CHEBI:57618"/>
        <dbReference type="ChEBI" id="CHEBI:58210"/>
        <dbReference type="ChEBI" id="CHEBI:137057"/>
    </reaction>
    <physiologicalReaction direction="left-to-right" evidence="29">
        <dbReference type="Rhea" id="RHEA:53241"/>
    </physiologicalReaction>
</comment>
<evidence type="ECO:0000256" key="5">
    <source>
        <dbReference type="ARBA" id="ARBA00005108"/>
    </source>
</evidence>
<keyword evidence="20" id="KW-1207">Sterol metabolism</keyword>
<evidence type="ECO:0000256" key="2">
    <source>
        <dbReference type="ARBA" id="ARBA00004111"/>
    </source>
</evidence>
<comment type="catalytic activity">
    <reaction evidence="37">
        <text>7-dehydrocholesterol + reduced [NADPH--hemoprotein reductase] + O2 = cholesta-5,7-dien-3beta,24S-diol + oxidized [NADPH--hemoprotein reductase] + H2O + H(+)</text>
        <dbReference type="Rhea" id="RHEA:53244"/>
        <dbReference type="Rhea" id="RHEA-COMP:11964"/>
        <dbReference type="Rhea" id="RHEA-COMP:11965"/>
        <dbReference type="ChEBI" id="CHEBI:15377"/>
        <dbReference type="ChEBI" id="CHEBI:15378"/>
        <dbReference type="ChEBI" id="CHEBI:15379"/>
        <dbReference type="ChEBI" id="CHEBI:17759"/>
        <dbReference type="ChEBI" id="CHEBI:57618"/>
        <dbReference type="ChEBI" id="CHEBI:58210"/>
        <dbReference type="ChEBI" id="CHEBI:137061"/>
    </reaction>
    <physiologicalReaction direction="left-to-right" evidence="37">
        <dbReference type="Rhea" id="RHEA:53245"/>
    </physiologicalReaction>
</comment>
<keyword evidence="17 47" id="KW-0503">Monooxygenase</keyword>
<evidence type="ECO:0000256" key="25">
    <source>
        <dbReference type="ARBA" id="ARBA00049645"/>
    </source>
</evidence>
<sequence>MALFSFFAGWISYLLICLLGLIFITFLCFCLYIKYIHLKYDHIPGPPRDSFVFGHLTTIQREMSNDRIVHDKFLEWAETYGPVYRINCMHVVMLFVTCPDTTKEVLMSPKYPKAPLVYKRLFNLFGQRFLGSGLVTAQNHDEWYKQRRIMDPAFSSLYLRGQMGAFNERAEKLMDKLADMADTNTAANMQHMFDCVTLDVITKVTVTSCYPQIPTLHLHFILHFIKLHLFEYLTLYPKNKKFINEVKKSCQLLRSTGRQWINERKMAVQNGEDVPKDILTQILKTAGKEENIANDDEELMLDNFVTFFISFFYSILFVSVSDLSRVRQEVDDVIGMKQEISFDDLGKMTYLSQVLKETLRLYPTAPGTSRFIPNNIVINGIPIPAGVSFVFNSYVCGRLDKFFEDPLKFDPERFHPDAAKPYYCYYPFSLGPRSCLGQSFAQMEAKVVMAKLLQRFDFSLLPGQSFDILDTGSLRPKSGVVCNIRHRGQTPAD</sequence>
<evidence type="ECO:0000256" key="30">
    <source>
        <dbReference type="ARBA" id="ARBA00050991"/>
    </source>
</evidence>
<keyword evidence="15 46" id="KW-0408">Iron</keyword>
<evidence type="ECO:0000256" key="44">
    <source>
        <dbReference type="ARBA" id="ARBA00079170"/>
    </source>
</evidence>
<evidence type="ECO:0000256" key="43">
    <source>
        <dbReference type="ARBA" id="ARBA00077287"/>
    </source>
</evidence>
<keyword evidence="21" id="KW-0753">Steroid metabolism</keyword>
<reference evidence="49" key="1">
    <citation type="submission" date="2025-08" db="UniProtKB">
        <authorList>
            <consortium name="Ensembl"/>
        </authorList>
    </citation>
    <scope>IDENTIFICATION</scope>
</reference>
<comment type="catalytic activity">
    <reaction evidence="27">
        <text>testosterone + reduced [NADPH--hemoprotein reductase] + O2 = 2-hydroxytestosterone + oxidized [NADPH--hemoprotein reductase] + H2O + H(+)</text>
        <dbReference type="Rhea" id="RHEA:46300"/>
        <dbReference type="Rhea" id="RHEA-COMP:11964"/>
        <dbReference type="Rhea" id="RHEA-COMP:11965"/>
        <dbReference type="ChEBI" id="CHEBI:15377"/>
        <dbReference type="ChEBI" id="CHEBI:15378"/>
        <dbReference type="ChEBI" id="CHEBI:15379"/>
        <dbReference type="ChEBI" id="CHEBI:17347"/>
        <dbReference type="ChEBI" id="CHEBI:57618"/>
        <dbReference type="ChEBI" id="CHEBI:58210"/>
        <dbReference type="ChEBI" id="CHEBI:86013"/>
    </reaction>
    <physiologicalReaction direction="left-to-right" evidence="27">
        <dbReference type="Rhea" id="RHEA:46301"/>
    </physiologicalReaction>
</comment>
<evidence type="ECO:0000256" key="10">
    <source>
        <dbReference type="ARBA" id="ARBA00022723"/>
    </source>
</evidence>
<dbReference type="PANTHER" id="PTHR24293">
    <property type="entry name" value="CYTOCHROME P450 FAMILY 46 SUBFAMILY A"/>
    <property type="match status" value="1"/>
</dbReference>
<evidence type="ECO:0000256" key="45">
    <source>
        <dbReference type="ARBA" id="ARBA00080170"/>
    </source>
</evidence>
<dbReference type="GO" id="GO:0033781">
    <property type="term" value="F:cholesterol 24-hydroxylase activity"/>
    <property type="evidence" value="ECO:0007669"/>
    <property type="project" value="UniProtKB-EC"/>
</dbReference>
<dbReference type="InterPro" id="IPR017972">
    <property type="entry name" value="Cyt_P450_CS"/>
</dbReference>
<dbReference type="PANTHER" id="PTHR24293:SF0">
    <property type="entry name" value="CYP46A1 PROTEIN-RELATED"/>
    <property type="match status" value="1"/>
</dbReference>
<dbReference type="GO" id="GO:0005506">
    <property type="term" value="F:iron ion binding"/>
    <property type="evidence" value="ECO:0007669"/>
    <property type="project" value="InterPro"/>
</dbReference>
<evidence type="ECO:0000256" key="7">
    <source>
        <dbReference type="ARBA" id="ARBA00022548"/>
    </source>
</evidence>
<dbReference type="GO" id="GO:0006707">
    <property type="term" value="P:cholesterol catabolic process"/>
    <property type="evidence" value="ECO:0007669"/>
    <property type="project" value="InterPro"/>
</dbReference>
<dbReference type="InterPro" id="IPR036396">
    <property type="entry name" value="Cyt_P450_sf"/>
</dbReference>
<evidence type="ECO:0000256" key="18">
    <source>
        <dbReference type="ARBA" id="ARBA00023098"/>
    </source>
</evidence>
<dbReference type="FunFam" id="1.10.630.10:FF:000031">
    <property type="entry name" value="cholesterol 24-hydroxylase isoform X2"/>
    <property type="match status" value="1"/>
</dbReference>
<evidence type="ECO:0000256" key="16">
    <source>
        <dbReference type="ARBA" id="ARBA00023018"/>
    </source>
</evidence>
<comment type="catalytic activity">
    <reaction evidence="31">
        <text>testosterone + reduced [NADPH--hemoprotein reductase] + O2 = 16beta,17beta-dihydroxyandrost-4-en-3-one + oxidized [NADPH--hemoprotein reductase] + H2O + H(+)</text>
        <dbReference type="Rhea" id="RHEA:46304"/>
        <dbReference type="Rhea" id="RHEA-COMP:11964"/>
        <dbReference type="Rhea" id="RHEA-COMP:11965"/>
        <dbReference type="ChEBI" id="CHEBI:15377"/>
        <dbReference type="ChEBI" id="CHEBI:15378"/>
        <dbReference type="ChEBI" id="CHEBI:15379"/>
        <dbReference type="ChEBI" id="CHEBI:17347"/>
        <dbReference type="ChEBI" id="CHEBI:57618"/>
        <dbReference type="ChEBI" id="CHEBI:58210"/>
        <dbReference type="ChEBI" id="CHEBI:83027"/>
    </reaction>
    <physiologicalReaction direction="left-to-right" evidence="31">
        <dbReference type="Rhea" id="RHEA:46305"/>
    </physiologicalReaction>
</comment>
<evidence type="ECO:0000256" key="46">
    <source>
        <dbReference type="PIRSR" id="PIRSR602401-1"/>
    </source>
</evidence>
<feature type="transmembrane region" description="Helical" evidence="48">
    <location>
        <begin position="299"/>
        <end position="320"/>
    </location>
</feature>
<comment type="pathway">
    <text evidence="25">Steroid metabolism; cholesterol degradation.</text>
</comment>
<evidence type="ECO:0000256" key="32">
    <source>
        <dbReference type="ARBA" id="ARBA00051503"/>
    </source>
</evidence>
<feature type="transmembrane region" description="Helical" evidence="48">
    <location>
        <begin position="6"/>
        <end position="33"/>
    </location>
</feature>
<evidence type="ECO:0000256" key="19">
    <source>
        <dbReference type="ARBA" id="ARBA00023136"/>
    </source>
</evidence>
<keyword evidence="16" id="KW-0770">Synapse</keyword>
<evidence type="ECO:0000256" key="6">
    <source>
        <dbReference type="ARBA" id="ARBA00010617"/>
    </source>
</evidence>
<gene>
    <name evidence="49" type="primary">LOC109900502</name>
</gene>
<evidence type="ECO:0000313" key="49">
    <source>
        <dbReference type="Ensembl" id="ENSOKIP00005091296.1"/>
    </source>
</evidence>
<evidence type="ECO:0000256" key="9">
    <source>
        <dbReference type="ARBA" id="ARBA00022692"/>
    </source>
</evidence>
<comment type="catalytic activity">
    <reaction evidence="34">
        <text>7alpha-hydroxycholesterol + reduced [NADPH--hemoprotein reductase] + O2 = (24S)-7alpha-dihydroxycholesterol + oxidized [NADPH--hemoprotein reductase] + H2O + H(+)</text>
        <dbReference type="Rhea" id="RHEA:46380"/>
        <dbReference type="Rhea" id="RHEA-COMP:11964"/>
        <dbReference type="Rhea" id="RHEA-COMP:11965"/>
        <dbReference type="ChEBI" id="CHEBI:15377"/>
        <dbReference type="ChEBI" id="CHEBI:15378"/>
        <dbReference type="ChEBI" id="CHEBI:15379"/>
        <dbReference type="ChEBI" id="CHEBI:17500"/>
        <dbReference type="ChEBI" id="CHEBI:37640"/>
        <dbReference type="ChEBI" id="CHEBI:57618"/>
        <dbReference type="ChEBI" id="CHEBI:58210"/>
    </reaction>
    <physiologicalReaction direction="left-to-right" evidence="34">
        <dbReference type="Rhea" id="RHEA:46381"/>
    </physiologicalReaction>
</comment>
<comment type="catalytic activity">
    <reaction evidence="30">
        <text>cholesterol + reduced [NADPH--hemoprotein reductase] + O2 = (24S)-hydroxycholesterol + oxidized [NADPH--hemoprotein reductase] + H2O + H(+)</text>
        <dbReference type="Rhea" id="RHEA:22716"/>
        <dbReference type="Rhea" id="RHEA-COMP:11964"/>
        <dbReference type="Rhea" id="RHEA-COMP:11965"/>
        <dbReference type="ChEBI" id="CHEBI:15377"/>
        <dbReference type="ChEBI" id="CHEBI:15378"/>
        <dbReference type="ChEBI" id="CHEBI:15379"/>
        <dbReference type="ChEBI" id="CHEBI:16113"/>
        <dbReference type="ChEBI" id="CHEBI:34310"/>
        <dbReference type="ChEBI" id="CHEBI:57618"/>
        <dbReference type="ChEBI" id="CHEBI:58210"/>
        <dbReference type="EC" id="1.14.14.25"/>
    </reaction>
    <physiologicalReaction direction="left-to-right" evidence="30">
        <dbReference type="Rhea" id="RHEA:22717"/>
    </physiologicalReaction>
</comment>
<dbReference type="CDD" id="cd20613">
    <property type="entry name" value="CYP46A1-like"/>
    <property type="match status" value="1"/>
</dbReference>
<comment type="catalytic activity">
    <reaction evidence="28">
        <text>(24S)-hydroxycholesterol + reduced [NADPH--hemoprotein reductase] + O2 = 24S,25-dihydroxycholesterol + oxidized [NADPH--hemoprotein reductase] + H2O + H(+)</text>
        <dbReference type="Rhea" id="RHEA:46384"/>
        <dbReference type="Rhea" id="RHEA-COMP:11964"/>
        <dbReference type="Rhea" id="RHEA-COMP:11965"/>
        <dbReference type="ChEBI" id="CHEBI:15377"/>
        <dbReference type="ChEBI" id="CHEBI:15378"/>
        <dbReference type="ChEBI" id="CHEBI:15379"/>
        <dbReference type="ChEBI" id="CHEBI:34310"/>
        <dbReference type="ChEBI" id="CHEBI:57618"/>
        <dbReference type="ChEBI" id="CHEBI:58210"/>
        <dbReference type="ChEBI" id="CHEBI:86074"/>
    </reaction>
    <physiologicalReaction direction="left-to-right" evidence="28">
        <dbReference type="Rhea" id="RHEA:46385"/>
    </physiologicalReaction>
</comment>
<dbReference type="GO" id="GO:0098794">
    <property type="term" value="C:postsynapse"/>
    <property type="evidence" value="ECO:0007669"/>
    <property type="project" value="UniProtKB-SubCell"/>
</dbReference>
<dbReference type="Ensembl" id="ENSOKIT00005097551.1">
    <property type="protein sequence ID" value="ENSOKIP00005091296.1"/>
    <property type="gene ID" value="ENSOKIG00005039544.1"/>
</dbReference>
<evidence type="ECO:0000256" key="17">
    <source>
        <dbReference type="ARBA" id="ARBA00023033"/>
    </source>
</evidence>
<evidence type="ECO:0000256" key="15">
    <source>
        <dbReference type="ARBA" id="ARBA00023004"/>
    </source>
</evidence>
<evidence type="ECO:0000256" key="31">
    <source>
        <dbReference type="ARBA" id="ARBA00051188"/>
    </source>
</evidence>
<dbReference type="InterPro" id="IPR039983">
    <property type="entry name" value="CYP46A1"/>
</dbReference>
<dbReference type="GO" id="GO:0098793">
    <property type="term" value="C:presynapse"/>
    <property type="evidence" value="ECO:0007669"/>
    <property type="project" value="UniProtKB-SubCell"/>
</dbReference>
<evidence type="ECO:0000256" key="1">
    <source>
        <dbReference type="ARBA" id="ARBA00001971"/>
    </source>
</evidence>
<comment type="function">
    <text evidence="40">P450 monooxygenase that plays a major role in cholesterol homeostasis in the brain. Primarily catalyzes the hydroxylation (with S stereochemistry) at C-24 of cholesterol side chain, triggering cholesterol diffusion out of neurons and its further degradation. By promoting constant cholesterol elimination in neurons, may activate the mevalonate pathway and coordinate the synthesis of new cholesterol and nonsterol isoprenoids involved in synaptic activity and learning. Further hydroxylates cholesterol derivatives and hormone steroids on both the ring and side chain of these molecules, converting them into active oxysterols involved in lipid signaling and biosynthesis. Acts as an epoxidase converting cholesta-5,24-dien-3beta-ol/desmosterol into (24S),25-epoxycholesterol, an abundant lipid ligand of nuclear NR1H2 and NR1H3 receptors shown to promote neurogenesis in developing brain. May also catalyze the oxidative metabolism of xenobiotics, such as clotrimazole.</text>
</comment>
<evidence type="ECO:0000256" key="26">
    <source>
        <dbReference type="ARBA" id="ARBA00050139"/>
    </source>
</evidence>
<name>A0A8C7JRK8_ONCKI</name>
<accession>A0A8C7JRK8</accession>
<evidence type="ECO:0000256" key="27">
    <source>
        <dbReference type="ARBA" id="ARBA00050344"/>
    </source>
</evidence>
<evidence type="ECO:0000256" key="22">
    <source>
        <dbReference type="ARBA" id="ARBA00023273"/>
    </source>
</evidence>
<dbReference type="GeneTree" id="ENSGT00940000156927"/>
<dbReference type="PRINTS" id="PR00463">
    <property type="entry name" value="EP450I"/>
</dbReference>
<protein>
    <recommendedName>
        <fullName evidence="42">Cholesterol 24-hydroxylase</fullName>
        <ecNumber evidence="41">1.14.14.25</ecNumber>
    </recommendedName>
    <alternativeName>
        <fullName evidence="44">Cholesterol 24-monooxygenase</fullName>
    </alternativeName>
    <alternativeName>
        <fullName evidence="43">Cholesterol 24S-hydroxylase</fullName>
    </alternativeName>
    <alternativeName>
        <fullName evidence="45">Cytochrome P450 46A1</fullName>
    </alternativeName>
</protein>
<dbReference type="InterPro" id="IPR002401">
    <property type="entry name" value="Cyt_P450_E_grp-I"/>
</dbReference>
<dbReference type="PROSITE" id="PS00086">
    <property type="entry name" value="CYTOCHROME_P450"/>
    <property type="match status" value="1"/>
</dbReference>
<evidence type="ECO:0000256" key="13">
    <source>
        <dbReference type="ARBA" id="ARBA00022989"/>
    </source>
</evidence>
<dbReference type="PRINTS" id="PR00385">
    <property type="entry name" value="P450"/>
</dbReference>
<comment type="catalytic activity">
    <reaction evidence="39">
        <text>desmosterol + reduced [NADPH--hemoprotein reductase] + O2 = (24S)-25-epoxycholesterol + oxidized [NADPH--hemoprotein reductase] + H2O + H(+)</text>
        <dbReference type="Rhea" id="RHEA:53232"/>
        <dbReference type="Rhea" id="RHEA-COMP:11964"/>
        <dbReference type="Rhea" id="RHEA-COMP:11965"/>
        <dbReference type="ChEBI" id="CHEBI:15377"/>
        <dbReference type="ChEBI" id="CHEBI:15378"/>
        <dbReference type="ChEBI" id="CHEBI:15379"/>
        <dbReference type="ChEBI" id="CHEBI:17737"/>
        <dbReference type="ChEBI" id="CHEBI:41633"/>
        <dbReference type="ChEBI" id="CHEBI:57618"/>
        <dbReference type="ChEBI" id="CHEBI:58210"/>
    </reaction>
    <physiologicalReaction direction="left-to-right" evidence="39">
        <dbReference type="Rhea" id="RHEA:53233"/>
    </physiologicalReaction>
</comment>
<keyword evidence="18" id="KW-0443">Lipid metabolism</keyword>
<evidence type="ECO:0000256" key="38">
    <source>
        <dbReference type="ARBA" id="ARBA00052074"/>
    </source>
</evidence>
<comment type="catalytic activity">
    <reaction evidence="38">
        <text>progesterone + reduced [NADPH--hemoprotein reductase] + O2 = 17alpha-hydroxyprogesterone + oxidized [NADPH--hemoprotein reductase] + H2O + H(+)</text>
        <dbReference type="Rhea" id="RHEA:46308"/>
        <dbReference type="Rhea" id="RHEA-COMP:11964"/>
        <dbReference type="Rhea" id="RHEA-COMP:11965"/>
        <dbReference type="ChEBI" id="CHEBI:15377"/>
        <dbReference type="ChEBI" id="CHEBI:15378"/>
        <dbReference type="ChEBI" id="CHEBI:15379"/>
        <dbReference type="ChEBI" id="CHEBI:17026"/>
        <dbReference type="ChEBI" id="CHEBI:17252"/>
        <dbReference type="ChEBI" id="CHEBI:57618"/>
        <dbReference type="ChEBI" id="CHEBI:58210"/>
    </reaction>
    <physiologicalReaction direction="left-to-right" evidence="38">
        <dbReference type="Rhea" id="RHEA:46309"/>
    </physiologicalReaction>
</comment>
<evidence type="ECO:0000256" key="28">
    <source>
        <dbReference type="ARBA" id="ARBA00050430"/>
    </source>
</evidence>
<comment type="catalytic activity">
    <reaction evidence="35">
        <text>cholestanol + reduced [NADPH--hemoprotein reductase] + O2 = (24S)-hydroxycholestanol + oxidized [NADPH--hemoprotein reductase] + H2O + H(+)</text>
        <dbReference type="Rhea" id="RHEA:53808"/>
        <dbReference type="Rhea" id="RHEA-COMP:11964"/>
        <dbReference type="Rhea" id="RHEA-COMP:11965"/>
        <dbReference type="ChEBI" id="CHEBI:15377"/>
        <dbReference type="ChEBI" id="CHEBI:15378"/>
        <dbReference type="ChEBI" id="CHEBI:15379"/>
        <dbReference type="ChEBI" id="CHEBI:57618"/>
        <dbReference type="ChEBI" id="CHEBI:58210"/>
        <dbReference type="ChEBI" id="CHEBI:86570"/>
        <dbReference type="ChEBI" id="CHEBI:137687"/>
    </reaction>
    <physiologicalReaction direction="left-to-right" evidence="35">
        <dbReference type="Rhea" id="RHEA:53809"/>
    </physiologicalReaction>
</comment>
<reference evidence="49" key="2">
    <citation type="submission" date="2025-09" db="UniProtKB">
        <authorList>
            <consortium name="Ensembl"/>
        </authorList>
    </citation>
    <scope>IDENTIFICATION</scope>
</reference>
<evidence type="ECO:0000256" key="24">
    <source>
        <dbReference type="ARBA" id="ARBA00034110"/>
    </source>
</evidence>
<evidence type="ECO:0000256" key="47">
    <source>
        <dbReference type="RuleBase" id="RU000461"/>
    </source>
</evidence>
<keyword evidence="7" id="KW-0153">Cholesterol metabolism</keyword>
<evidence type="ECO:0000313" key="50">
    <source>
        <dbReference type="Proteomes" id="UP000694557"/>
    </source>
</evidence>